<protein>
    <submittedName>
        <fullName evidence="4">Aminotransferase class I/II</fullName>
    </submittedName>
</protein>
<organism evidence="4 5">
    <name type="scientific">Flavobacterium faecale</name>
    <dbReference type="NCBI Taxonomy" id="1355330"/>
    <lineage>
        <taxon>Bacteria</taxon>
        <taxon>Pseudomonadati</taxon>
        <taxon>Bacteroidota</taxon>
        <taxon>Flavobacteriia</taxon>
        <taxon>Flavobacteriales</taxon>
        <taxon>Flavobacteriaceae</taxon>
        <taxon>Flavobacterium</taxon>
    </lineage>
</organism>
<evidence type="ECO:0000256" key="1">
    <source>
        <dbReference type="ARBA" id="ARBA00001933"/>
    </source>
</evidence>
<evidence type="ECO:0000256" key="2">
    <source>
        <dbReference type="ARBA" id="ARBA00022679"/>
    </source>
</evidence>
<dbReference type="Gene3D" id="3.40.640.10">
    <property type="entry name" value="Type I PLP-dependent aspartate aminotransferase-like (Major domain)"/>
    <property type="match status" value="2"/>
</dbReference>
<dbReference type="OrthoDB" id="846426at2"/>
<keyword evidence="4" id="KW-0032">Aminotransferase</keyword>
<dbReference type="InterPro" id="IPR050087">
    <property type="entry name" value="AON_synthase_class-II"/>
</dbReference>
<dbReference type="PANTHER" id="PTHR13693">
    <property type="entry name" value="CLASS II AMINOTRANSFERASE/8-AMINO-7-OXONONANOATE SYNTHASE"/>
    <property type="match status" value="1"/>
</dbReference>
<keyword evidence="5" id="KW-1185">Reference proteome</keyword>
<evidence type="ECO:0000313" key="4">
    <source>
        <dbReference type="EMBL" id="AWG21702.1"/>
    </source>
</evidence>
<dbReference type="AlphaFoldDB" id="A0A2S1LD62"/>
<dbReference type="Pfam" id="PF00155">
    <property type="entry name" value="Aminotran_1_2"/>
    <property type="match status" value="1"/>
</dbReference>
<evidence type="ECO:0000313" key="5">
    <source>
        <dbReference type="Proteomes" id="UP000244527"/>
    </source>
</evidence>
<dbReference type="InterPro" id="IPR004839">
    <property type="entry name" value="Aminotransferase_I/II_large"/>
</dbReference>
<dbReference type="KEGG" id="ffa:FFWV33_09200"/>
<name>A0A2S1LD62_9FLAO</name>
<accession>A0A2S1LD62</accession>
<sequence length="341" mass="37644">MKVNACPDRIITVQDKEYLYFGGTAYLGLPKNKMFQKLVAKNILKWGTTYGSSRNANISLSAYEDGERFLANFINAEAVLTVSSGMLAGKLIIETLKPTTSCFFHFPDTHTALKVDESFPIWIDGEIHPRLLDNVSENITILADAVPSSQIQAQDLSVTALFSKTKKITLVLDESHSIGILGQNGCGIYASTQIPVVERKIMLSSLGKALGLTGGMIGADLEFITLLRTNPSFVSSAGMNPAFAQSLADAGPIFKKQHKKLLKKCQYIQRKLKSSPDFPFNPNYPVIYPTIKNSSAIFEKENIIITHFPYPNLVGELNRIVITANHKKNDLDKIIGILNQY</sequence>
<dbReference type="InterPro" id="IPR015421">
    <property type="entry name" value="PyrdxlP-dep_Trfase_major"/>
</dbReference>
<dbReference type="PANTHER" id="PTHR13693:SF3">
    <property type="entry name" value="LD36009P"/>
    <property type="match status" value="1"/>
</dbReference>
<proteinExistence type="predicted"/>
<feature type="domain" description="Aminotransferase class I/classII large" evidence="3">
    <location>
        <begin position="162"/>
        <end position="336"/>
    </location>
</feature>
<dbReference type="GO" id="GO:0008483">
    <property type="term" value="F:transaminase activity"/>
    <property type="evidence" value="ECO:0007669"/>
    <property type="project" value="UniProtKB-KW"/>
</dbReference>
<evidence type="ECO:0000259" key="3">
    <source>
        <dbReference type="Pfam" id="PF00155"/>
    </source>
</evidence>
<dbReference type="GO" id="GO:0030170">
    <property type="term" value="F:pyridoxal phosphate binding"/>
    <property type="evidence" value="ECO:0007669"/>
    <property type="project" value="InterPro"/>
</dbReference>
<dbReference type="Proteomes" id="UP000244527">
    <property type="component" value="Chromosome"/>
</dbReference>
<keyword evidence="2 4" id="KW-0808">Transferase</keyword>
<comment type="cofactor">
    <cofactor evidence="1">
        <name>pyridoxal 5'-phosphate</name>
        <dbReference type="ChEBI" id="CHEBI:597326"/>
    </cofactor>
</comment>
<reference evidence="4 5" key="1">
    <citation type="submission" date="2017-04" db="EMBL/GenBank/DDBJ databases">
        <title>Compelte genome sequence of WV33.</title>
        <authorList>
            <person name="Lee P.C."/>
        </authorList>
    </citation>
    <scope>NUCLEOTIDE SEQUENCE [LARGE SCALE GENOMIC DNA]</scope>
    <source>
        <strain evidence="4 5">WV33</strain>
    </source>
</reference>
<dbReference type="RefSeq" id="WP_108740639.1">
    <property type="nucleotide sequence ID" value="NZ_CP020918.1"/>
</dbReference>
<dbReference type="InterPro" id="IPR015424">
    <property type="entry name" value="PyrdxlP-dep_Trfase"/>
</dbReference>
<dbReference type="InterPro" id="IPR015422">
    <property type="entry name" value="PyrdxlP-dep_Trfase_small"/>
</dbReference>
<dbReference type="EMBL" id="CP020918">
    <property type="protein sequence ID" value="AWG21702.1"/>
    <property type="molecule type" value="Genomic_DNA"/>
</dbReference>
<dbReference type="SUPFAM" id="SSF53383">
    <property type="entry name" value="PLP-dependent transferases"/>
    <property type="match status" value="1"/>
</dbReference>
<dbReference type="Gene3D" id="3.90.1150.10">
    <property type="entry name" value="Aspartate Aminotransferase, domain 1"/>
    <property type="match status" value="2"/>
</dbReference>
<gene>
    <name evidence="4" type="ORF">FFWV33_09200</name>
</gene>